<dbReference type="SUPFAM" id="SSF53335">
    <property type="entry name" value="S-adenosyl-L-methionine-dependent methyltransferases"/>
    <property type="match status" value="1"/>
</dbReference>
<proteinExistence type="inferred from homology"/>
<evidence type="ECO:0000256" key="1">
    <source>
        <dbReference type="ARBA" id="ARBA00005179"/>
    </source>
</evidence>
<evidence type="ECO:0000313" key="6">
    <source>
        <dbReference type="Proteomes" id="UP000284706"/>
    </source>
</evidence>
<organism evidence="5 6">
    <name type="scientific">Gymnopilus dilepis</name>
    <dbReference type="NCBI Taxonomy" id="231916"/>
    <lineage>
        <taxon>Eukaryota</taxon>
        <taxon>Fungi</taxon>
        <taxon>Dikarya</taxon>
        <taxon>Basidiomycota</taxon>
        <taxon>Agaricomycotina</taxon>
        <taxon>Agaricomycetes</taxon>
        <taxon>Agaricomycetidae</taxon>
        <taxon>Agaricales</taxon>
        <taxon>Agaricineae</taxon>
        <taxon>Hymenogastraceae</taxon>
        <taxon>Gymnopilus</taxon>
    </lineage>
</organism>
<dbReference type="InterPro" id="IPR051654">
    <property type="entry name" value="Meroterpenoid_MTases"/>
</dbReference>
<name>A0A409WQ13_9AGAR</name>
<dbReference type="STRING" id="231916.A0A409WQ13"/>
<comment type="similarity">
    <text evidence="4">Belongs to the class I-like SAM-binding methyltransferase superfamily.</text>
</comment>
<protein>
    <recommendedName>
        <fullName evidence="7">Methyltransferase type 11 domain-containing protein</fullName>
    </recommendedName>
</protein>
<dbReference type="Proteomes" id="UP000284706">
    <property type="component" value="Unassembled WGS sequence"/>
</dbReference>
<keyword evidence="2" id="KW-0808">Transferase</keyword>
<evidence type="ECO:0000256" key="2">
    <source>
        <dbReference type="ARBA" id="ARBA00022679"/>
    </source>
</evidence>
<dbReference type="EMBL" id="NHYE01004941">
    <property type="protein sequence ID" value="PPQ80589.1"/>
    <property type="molecule type" value="Genomic_DNA"/>
</dbReference>
<dbReference type="GO" id="GO:0016740">
    <property type="term" value="F:transferase activity"/>
    <property type="evidence" value="ECO:0007669"/>
    <property type="project" value="UniProtKB-KW"/>
</dbReference>
<dbReference type="InParanoid" id="A0A409WQ13"/>
<evidence type="ECO:0000256" key="4">
    <source>
        <dbReference type="ARBA" id="ARBA00038314"/>
    </source>
</evidence>
<sequence length="190" mass="21029">GVDVRKIVSDGWPADRVVASDIQKAGFVAGDIFDSSLLDFGKKDIGSDPVPPLKELTSLSPLLHKVSAIHISSVFHLFSEEHQRELAKRLLALLKIRPGSIIFGMHCGRYEAGIWKEVEGASNFNMFCHSPDSWKLLWAEIFEDAGLGKERVEVDASIREITTPNPMDSKDSAAPLTWTMLVWSVKVKGE</sequence>
<evidence type="ECO:0008006" key="7">
    <source>
        <dbReference type="Google" id="ProtNLM"/>
    </source>
</evidence>
<accession>A0A409WQ13</accession>
<reference evidence="5 6" key="1">
    <citation type="journal article" date="2018" name="Evol. Lett.">
        <title>Horizontal gene cluster transfer increased hallucinogenic mushroom diversity.</title>
        <authorList>
            <person name="Reynolds H.T."/>
            <person name="Vijayakumar V."/>
            <person name="Gluck-Thaler E."/>
            <person name="Korotkin H.B."/>
            <person name="Matheny P.B."/>
            <person name="Slot J.C."/>
        </authorList>
    </citation>
    <scope>NUCLEOTIDE SEQUENCE [LARGE SCALE GENOMIC DNA]</scope>
    <source>
        <strain evidence="5 6">SRW20</strain>
    </source>
</reference>
<keyword evidence="6" id="KW-1185">Reference proteome</keyword>
<keyword evidence="3" id="KW-0949">S-adenosyl-L-methionine</keyword>
<dbReference type="OrthoDB" id="2094832at2759"/>
<gene>
    <name evidence="5" type="ORF">CVT26_004171</name>
</gene>
<dbReference type="AlphaFoldDB" id="A0A409WQ13"/>
<feature type="non-terminal residue" evidence="5">
    <location>
        <position position="1"/>
    </location>
</feature>
<evidence type="ECO:0000256" key="3">
    <source>
        <dbReference type="ARBA" id="ARBA00022691"/>
    </source>
</evidence>
<comment type="pathway">
    <text evidence="1">Secondary metabolite biosynthesis.</text>
</comment>
<dbReference type="InterPro" id="IPR029063">
    <property type="entry name" value="SAM-dependent_MTases_sf"/>
</dbReference>
<dbReference type="PANTHER" id="PTHR35897">
    <property type="entry name" value="METHYLTRANSFERASE AUSD"/>
    <property type="match status" value="1"/>
</dbReference>
<dbReference type="PANTHER" id="PTHR35897:SF1">
    <property type="entry name" value="METHYLTRANSFERASE AUSD"/>
    <property type="match status" value="1"/>
</dbReference>
<evidence type="ECO:0000313" key="5">
    <source>
        <dbReference type="EMBL" id="PPQ80589.1"/>
    </source>
</evidence>
<comment type="caution">
    <text evidence="5">The sequence shown here is derived from an EMBL/GenBank/DDBJ whole genome shotgun (WGS) entry which is preliminary data.</text>
</comment>